<dbReference type="InterPro" id="IPR016181">
    <property type="entry name" value="Acyl_CoA_acyltransferase"/>
</dbReference>
<dbReference type="Pfam" id="PF00583">
    <property type="entry name" value="Acetyltransf_1"/>
    <property type="match status" value="1"/>
</dbReference>
<dbReference type="Proteomes" id="UP000617340">
    <property type="component" value="Unassembled WGS sequence"/>
</dbReference>
<dbReference type="Gene3D" id="3.40.630.30">
    <property type="match status" value="1"/>
</dbReference>
<dbReference type="InterPro" id="IPR029625">
    <property type="entry name" value="FAM169"/>
</dbReference>
<keyword evidence="3" id="KW-1185">Reference proteome</keyword>
<dbReference type="GO" id="GO:0016747">
    <property type="term" value="F:acyltransferase activity, transferring groups other than amino-acyl groups"/>
    <property type="evidence" value="ECO:0007669"/>
    <property type="project" value="InterPro"/>
</dbReference>
<evidence type="ECO:0000259" key="1">
    <source>
        <dbReference type="PROSITE" id="PS51186"/>
    </source>
</evidence>
<gene>
    <name evidence="2" type="ORF">HZH68_009626</name>
</gene>
<comment type="caution">
    <text evidence="2">The sequence shown here is derived from an EMBL/GenBank/DDBJ whole genome shotgun (WGS) entry which is preliminary data.</text>
</comment>
<proteinExistence type="predicted"/>
<feature type="domain" description="N-acetyltransferase" evidence="1">
    <location>
        <begin position="62"/>
        <end position="213"/>
    </location>
</feature>
<dbReference type="InterPro" id="IPR000182">
    <property type="entry name" value="GNAT_dom"/>
</dbReference>
<reference evidence="2" key="1">
    <citation type="journal article" date="2020" name="G3 (Bethesda)">
        <title>High-Quality Assemblies for Three Invasive Social Wasps from the &lt;i&gt;Vespula&lt;/i&gt; Genus.</title>
        <authorList>
            <person name="Harrop T.W.R."/>
            <person name="Guhlin J."/>
            <person name="McLaughlin G.M."/>
            <person name="Permina E."/>
            <person name="Stockwell P."/>
            <person name="Gilligan J."/>
            <person name="Le Lec M.F."/>
            <person name="Gruber M.A.M."/>
            <person name="Quinn O."/>
            <person name="Lovegrove M."/>
            <person name="Duncan E.J."/>
            <person name="Remnant E.J."/>
            <person name="Van Eeckhoven J."/>
            <person name="Graham B."/>
            <person name="Knapp R.A."/>
            <person name="Langford K.W."/>
            <person name="Kronenberg Z."/>
            <person name="Press M.O."/>
            <person name="Eacker S.M."/>
            <person name="Wilson-Rankin E.E."/>
            <person name="Purcell J."/>
            <person name="Lester P.J."/>
            <person name="Dearden P.K."/>
        </authorList>
    </citation>
    <scope>NUCLEOTIDE SEQUENCE</scope>
    <source>
        <strain evidence="2">Linc-1</strain>
    </source>
</reference>
<name>A0A834JXR0_VESGE</name>
<dbReference type="AlphaFoldDB" id="A0A834JXR0"/>
<dbReference type="PROSITE" id="PS51186">
    <property type="entry name" value="GNAT"/>
    <property type="match status" value="1"/>
</dbReference>
<dbReference type="EMBL" id="JACSDZ010000009">
    <property type="protein sequence ID" value="KAF7395576.1"/>
    <property type="molecule type" value="Genomic_DNA"/>
</dbReference>
<organism evidence="2 3">
    <name type="scientific">Vespula germanica</name>
    <name type="common">German yellow jacket</name>
    <name type="synonym">Paravespula germanica</name>
    <dbReference type="NCBI Taxonomy" id="30212"/>
    <lineage>
        <taxon>Eukaryota</taxon>
        <taxon>Metazoa</taxon>
        <taxon>Ecdysozoa</taxon>
        <taxon>Arthropoda</taxon>
        <taxon>Hexapoda</taxon>
        <taxon>Insecta</taxon>
        <taxon>Pterygota</taxon>
        <taxon>Neoptera</taxon>
        <taxon>Endopterygota</taxon>
        <taxon>Hymenoptera</taxon>
        <taxon>Apocrita</taxon>
        <taxon>Aculeata</taxon>
        <taxon>Vespoidea</taxon>
        <taxon>Vespidae</taxon>
        <taxon>Vespinae</taxon>
        <taxon>Vespula</taxon>
    </lineage>
</organism>
<accession>A0A834JXR0</accession>
<evidence type="ECO:0000313" key="2">
    <source>
        <dbReference type="EMBL" id="KAF7395576.1"/>
    </source>
</evidence>
<dbReference type="PANTHER" id="PTHR22442:SF10">
    <property type="entry name" value="N-ACETYLTRANSFERASE, GNAT FAMILY-RELATED"/>
    <property type="match status" value="1"/>
</dbReference>
<sequence length="222" mass="26573">MICSRCINYVQATELDLKRYNIQGIIHRLDCKKCNQFVAIKVNDDILDLDNSFNDKYENNWSEMKTNQERIIYYILCQIIYVEFDTPKPEKLETPYDYADKFDIVLIRWENGKPIGFYTIKPKGTEVYSTKEKYTMPVLDTAYIRSAYRNKGFGSEILLDIIKRFPDEDIGFSKPISNDMLKVLKNFLRTYKEYRLRFWEIADWDIYGSQKLIWFGVKDKFL</sequence>
<dbReference type="PANTHER" id="PTHR22442">
    <property type="match status" value="1"/>
</dbReference>
<evidence type="ECO:0000313" key="3">
    <source>
        <dbReference type="Proteomes" id="UP000617340"/>
    </source>
</evidence>
<dbReference type="SUPFAM" id="SSF55729">
    <property type="entry name" value="Acyl-CoA N-acyltransferases (Nat)"/>
    <property type="match status" value="1"/>
</dbReference>
<protein>
    <recommendedName>
        <fullName evidence="1">N-acetyltransferase domain-containing protein</fullName>
    </recommendedName>
</protein>